<keyword evidence="2" id="KW-0812">Transmembrane</keyword>
<dbReference type="SUPFAM" id="SSF56801">
    <property type="entry name" value="Acetyl-CoA synthetase-like"/>
    <property type="match status" value="1"/>
</dbReference>
<dbReference type="GO" id="GO:0016405">
    <property type="term" value="F:CoA-ligase activity"/>
    <property type="evidence" value="ECO:0007669"/>
    <property type="project" value="TreeGrafter"/>
</dbReference>
<evidence type="ECO:0000313" key="5">
    <source>
        <dbReference type="Proteomes" id="UP000436088"/>
    </source>
</evidence>
<keyword evidence="5" id="KW-1185">Reference proteome</keyword>
<keyword evidence="1" id="KW-0436">Ligase</keyword>
<dbReference type="Pfam" id="PF00501">
    <property type="entry name" value="AMP-binding"/>
    <property type="match status" value="1"/>
</dbReference>
<comment type="caution">
    <text evidence="4">The sequence shown here is derived from an EMBL/GenBank/DDBJ whole genome shotgun (WGS) entry which is preliminary data.</text>
</comment>
<dbReference type="PANTHER" id="PTHR24096">
    <property type="entry name" value="LONG-CHAIN-FATTY-ACID--COA LIGASE"/>
    <property type="match status" value="1"/>
</dbReference>
<dbReference type="Proteomes" id="UP000436088">
    <property type="component" value="Unassembled WGS sequence"/>
</dbReference>
<keyword evidence="2" id="KW-0472">Membrane</keyword>
<gene>
    <name evidence="4" type="ORF">F3Y22_tig00005406pilonHSYRG00080</name>
</gene>
<dbReference type="PANTHER" id="PTHR24096:SF425">
    <property type="entry name" value="4-COUMARATE--COA LIGASE-LIKE 7"/>
    <property type="match status" value="1"/>
</dbReference>
<evidence type="ECO:0000313" key="4">
    <source>
        <dbReference type="EMBL" id="KAE8727668.1"/>
    </source>
</evidence>
<evidence type="ECO:0000256" key="2">
    <source>
        <dbReference type="SAM" id="Phobius"/>
    </source>
</evidence>
<reference evidence="4" key="1">
    <citation type="submission" date="2019-09" db="EMBL/GenBank/DDBJ databases">
        <title>Draft genome information of white flower Hibiscus syriacus.</title>
        <authorList>
            <person name="Kim Y.-M."/>
        </authorList>
    </citation>
    <scope>NUCLEOTIDE SEQUENCE [LARGE SCALE GENOMIC DNA]</scope>
    <source>
        <strain evidence="4">YM2019G1</strain>
    </source>
</reference>
<feature type="domain" description="AMP-dependent synthetase/ligase" evidence="3">
    <location>
        <begin position="8"/>
        <end position="76"/>
    </location>
</feature>
<evidence type="ECO:0000259" key="3">
    <source>
        <dbReference type="Pfam" id="PF00501"/>
    </source>
</evidence>
<evidence type="ECO:0000256" key="1">
    <source>
        <dbReference type="ARBA" id="ARBA00022598"/>
    </source>
</evidence>
<dbReference type="InterPro" id="IPR000873">
    <property type="entry name" value="AMP-dep_synth/lig_dom"/>
</dbReference>
<name>A0A6A3CK70_HIBSY</name>
<sequence length="79" mass="8991">MDQEHSGDMYRVFLCALPMFHVFGLAVIAYGQLQKGNSLVSMSKFDFGMFLRNIDKYRATHLWVVPPIVLAMAKQPVVN</sequence>
<feature type="transmembrane region" description="Helical" evidence="2">
    <location>
        <begin position="12"/>
        <end position="33"/>
    </location>
</feature>
<dbReference type="EMBL" id="VEPZ02000305">
    <property type="protein sequence ID" value="KAE8727668.1"/>
    <property type="molecule type" value="Genomic_DNA"/>
</dbReference>
<dbReference type="AlphaFoldDB" id="A0A6A3CK70"/>
<accession>A0A6A3CK70</accession>
<protein>
    <recommendedName>
        <fullName evidence="3">AMP-dependent synthetase/ligase domain-containing protein</fullName>
    </recommendedName>
</protein>
<dbReference type="Gene3D" id="3.40.50.980">
    <property type="match status" value="1"/>
</dbReference>
<organism evidence="4 5">
    <name type="scientific">Hibiscus syriacus</name>
    <name type="common">Rose of Sharon</name>
    <dbReference type="NCBI Taxonomy" id="106335"/>
    <lineage>
        <taxon>Eukaryota</taxon>
        <taxon>Viridiplantae</taxon>
        <taxon>Streptophyta</taxon>
        <taxon>Embryophyta</taxon>
        <taxon>Tracheophyta</taxon>
        <taxon>Spermatophyta</taxon>
        <taxon>Magnoliopsida</taxon>
        <taxon>eudicotyledons</taxon>
        <taxon>Gunneridae</taxon>
        <taxon>Pentapetalae</taxon>
        <taxon>rosids</taxon>
        <taxon>malvids</taxon>
        <taxon>Malvales</taxon>
        <taxon>Malvaceae</taxon>
        <taxon>Malvoideae</taxon>
        <taxon>Hibiscus</taxon>
    </lineage>
</organism>
<keyword evidence="2" id="KW-1133">Transmembrane helix</keyword>
<proteinExistence type="predicted"/>